<reference evidence="3 4" key="1">
    <citation type="submission" date="2023-09" db="EMBL/GenBank/DDBJ databases">
        <authorList>
            <person name="Rey-Velasco X."/>
        </authorList>
    </citation>
    <scope>NUCLEOTIDE SEQUENCE [LARGE SCALE GENOMIC DNA]</scope>
    <source>
        <strain evidence="3 4">P050</strain>
    </source>
</reference>
<dbReference type="InterPro" id="IPR046342">
    <property type="entry name" value="CBS_dom_sf"/>
</dbReference>
<dbReference type="RefSeq" id="WP_311593088.1">
    <property type="nucleotide sequence ID" value="NZ_JAVRHV010000003.1"/>
</dbReference>
<sequence length="219" mass="25414">MKISEYISKDVSALTLETSFLEAKTVFNEMPYSHLPIVENDQLVGSISESDVYTTENELTEIGNYRHLFDHFHIQVTDNWIDILKMFAASETNILPVLSEKNKYLGFYELTDILHFFNDTPLLSDDGFFLVIEKGIKDYSFSEVAQIVESNDAKLIGIFISGYKNDLVRITLKIASIEINDIIQSFRRYGYKLLTKHKEDLLLEELKNRSDYLQKYLNI</sequence>
<dbReference type="Pfam" id="PF00571">
    <property type="entry name" value="CBS"/>
    <property type="match status" value="1"/>
</dbReference>
<evidence type="ECO:0000313" key="4">
    <source>
        <dbReference type="Proteomes" id="UP001252186"/>
    </source>
</evidence>
<organism evidence="3 4">
    <name type="scientific">Urechidicola vernalis</name>
    <dbReference type="NCBI Taxonomy" id="3075600"/>
    <lineage>
        <taxon>Bacteria</taxon>
        <taxon>Pseudomonadati</taxon>
        <taxon>Bacteroidota</taxon>
        <taxon>Flavobacteriia</taxon>
        <taxon>Flavobacteriales</taxon>
        <taxon>Flavobacteriaceae</taxon>
        <taxon>Urechidicola</taxon>
    </lineage>
</organism>
<dbReference type="PROSITE" id="PS51371">
    <property type="entry name" value="CBS"/>
    <property type="match status" value="1"/>
</dbReference>
<dbReference type="Proteomes" id="UP001252186">
    <property type="component" value="Unassembled WGS sequence"/>
</dbReference>
<dbReference type="EMBL" id="JAVRHV010000003">
    <property type="protein sequence ID" value="MDT0553103.1"/>
    <property type="molecule type" value="Genomic_DNA"/>
</dbReference>
<dbReference type="InterPro" id="IPR000644">
    <property type="entry name" value="CBS_dom"/>
</dbReference>
<name>A0ABU2Y4I3_9FLAO</name>
<feature type="domain" description="CBS" evidence="2">
    <location>
        <begin position="7"/>
        <end position="62"/>
    </location>
</feature>
<dbReference type="SUPFAM" id="SSF54631">
    <property type="entry name" value="CBS-domain pair"/>
    <property type="match status" value="1"/>
</dbReference>
<dbReference type="Gene3D" id="3.10.580.10">
    <property type="entry name" value="CBS-domain"/>
    <property type="match status" value="1"/>
</dbReference>
<accession>A0ABU2Y4I3</accession>
<comment type="caution">
    <text evidence="3">The sequence shown here is derived from an EMBL/GenBank/DDBJ whole genome shotgun (WGS) entry which is preliminary data.</text>
</comment>
<keyword evidence="1" id="KW-0129">CBS domain</keyword>
<gene>
    <name evidence="3" type="ORF">RM519_07590</name>
</gene>
<proteinExistence type="predicted"/>
<protein>
    <submittedName>
        <fullName evidence="3">CBS domain-containing protein</fullName>
    </submittedName>
</protein>
<evidence type="ECO:0000256" key="1">
    <source>
        <dbReference type="PROSITE-ProRule" id="PRU00703"/>
    </source>
</evidence>
<evidence type="ECO:0000259" key="2">
    <source>
        <dbReference type="PROSITE" id="PS51371"/>
    </source>
</evidence>
<keyword evidence="4" id="KW-1185">Reference proteome</keyword>
<evidence type="ECO:0000313" key="3">
    <source>
        <dbReference type="EMBL" id="MDT0553103.1"/>
    </source>
</evidence>